<keyword evidence="3 4" id="KW-0597">Phosphoprotein</keyword>
<sequence>MVWVKEQITQTGNLATQEFQSIVRSDIARLENLKKRLEFTDGEYYLNWEQDATMLIEQNASFKFLEWIDSSMIIRKINPLKGNEAALNLDVSKVAYRKDEWIKHSLDSTTNITQWAKLTQGGYAFLVDVPVYFKDRFQGTITAGMDFTEHFNKFATPLKDYSIELRDNEGTLFYEFNPLNKNTSNKNLIYETSFFTDISDRQGWSFKLYPTDKLLLAERLSFINFALGIGILLSLLISLLIYFYLRAKKETKRALDSNIKLSKANEKLEKERKKAEKASKAKTEFLSNMSHEIRTPLHAILGFIQVLKQGDLNATDQSYIDLMDKSSNNLLSIVNDILEIDKIESGNVILEDTYFNPAQKIKDLLEIYKFHFSEKNLYIHTNFQEPYGINVMGDQNKFSQIVINILKNALKFTTEGGIKVEYSEVKIKNHLKVNVSIEDTGIGIPKNKLNTIFNRFTQIDGSLKKQHEGSGLGLAISKDLAALLGGTISAKSILNQGSIFEISVLLKITENQNKFNISETFNNINLSHLHVLIVDDNKINVIVLKKLLEDLSIKVDIAYNGKIAVEKVESNNYQLVLMDIHMPEMDGFEATTIIRKLNTDLIIFGLSANVTTQAISKALDCGMNNYLTKPFTKERLYKLLLTYFS</sequence>
<dbReference type="PANTHER" id="PTHR43719">
    <property type="entry name" value="TWO-COMPONENT HISTIDINE KINASE"/>
    <property type="match status" value="1"/>
</dbReference>
<dbReference type="InterPro" id="IPR036890">
    <property type="entry name" value="HATPase_C_sf"/>
</dbReference>
<dbReference type="InterPro" id="IPR001789">
    <property type="entry name" value="Sig_transdc_resp-reg_receiver"/>
</dbReference>
<dbReference type="PANTHER" id="PTHR43719:SF28">
    <property type="entry name" value="PEROXIDE STRESS-ACTIVATED HISTIDINE KINASE MAK1-RELATED"/>
    <property type="match status" value="1"/>
</dbReference>
<dbReference type="SMART" id="SM00387">
    <property type="entry name" value="HATPase_c"/>
    <property type="match status" value="1"/>
</dbReference>
<evidence type="ECO:0000256" key="1">
    <source>
        <dbReference type="ARBA" id="ARBA00000085"/>
    </source>
</evidence>
<dbReference type="SMART" id="SM00448">
    <property type="entry name" value="REC"/>
    <property type="match status" value="1"/>
</dbReference>
<dbReference type="SUPFAM" id="SSF55874">
    <property type="entry name" value="ATPase domain of HSP90 chaperone/DNA topoisomerase II/histidine kinase"/>
    <property type="match status" value="1"/>
</dbReference>
<evidence type="ECO:0000259" key="7">
    <source>
        <dbReference type="PROSITE" id="PS50110"/>
    </source>
</evidence>
<dbReference type="PROSITE" id="PS50839">
    <property type="entry name" value="CHASE"/>
    <property type="match status" value="1"/>
</dbReference>
<gene>
    <name evidence="9" type="ORF">ACFO5O_08195</name>
</gene>
<keyword evidence="5" id="KW-0472">Membrane</keyword>
<dbReference type="InterPro" id="IPR036097">
    <property type="entry name" value="HisK_dim/P_sf"/>
</dbReference>
<dbReference type="Pfam" id="PF00072">
    <property type="entry name" value="Response_reg"/>
    <property type="match status" value="1"/>
</dbReference>
<dbReference type="Pfam" id="PF00512">
    <property type="entry name" value="HisKA"/>
    <property type="match status" value="1"/>
</dbReference>
<dbReference type="CDD" id="cd16922">
    <property type="entry name" value="HATPase_EvgS-ArcB-TorS-like"/>
    <property type="match status" value="1"/>
</dbReference>
<dbReference type="SMART" id="SM00388">
    <property type="entry name" value="HisKA"/>
    <property type="match status" value="1"/>
</dbReference>
<dbReference type="CDD" id="cd00082">
    <property type="entry name" value="HisKA"/>
    <property type="match status" value="1"/>
</dbReference>
<evidence type="ECO:0000259" key="8">
    <source>
        <dbReference type="PROSITE" id="PS50839"/>
    </source>
</evidence>
<reference evidence="10" key="1">
    <citation type="journal article" date="2019" name="Int. J. Syst. Evol. Microbiol.">
        <title>The Global Catalogue of Microorganisms (GCM) 10K type strain sequencing project: providing services to taxonomists for standard genome sequencing and annotation.</title>
        <authorList>
            <consortium name="The Broad Institute Genomics Platform"/>
            <consortium name="The Broad Institute Genome Sequencing Center for Infectious Disease"/>
            <person name="Wu L."/>
            <person name="Ma J."/>
        </authorList>
    </citation>
    <scope>NUCLEOTIDE SEQUENCE [LARGE SCALE GENOMIC DNA]</scope>
    <source>
        <strain evidence="10">CCUG 63682</strain>
    </source>
</reference>
<feature type="transmembrane region" description="Helical" evidence="5">
    <location>
        <begin position="222"/>
        <end position="245"/>
    </location>
</feature>
<feature type="domain" description="CHASE" evidence="8">
    <location>
        <begin position="69"/>
        <end position="175"/>
    </location>
</feature>
<dbReference type="InterPro" id="IPR050956">
    <property type="entry name" value="2C_system_His_kinase"/>
</dbReference>
<dbReference type="PROSITE" id="PS50109">
    <property type="entry name" value="HIS_KIN"/>
    <property type="match status" value="1"/>
</dbReference>
<evidence type="ECO:0000313" key="10">
    <source>
        <dbReference type="Proteomes" id="UP001595953"/>
    </source>
</evidence>
<evidence type="ECO:0000313" key="9">
    <source>
        <dbReference type="EMBL" id="MFC4722298.1"/>
    </source>
</evidence>
<evidence type="ECO:0000256" key="5">
    <source>
        <dbReference type="SAM" id="Phobius"/>
    </source>
</evidence>
<dbReference type="RefSeq" id="WP_387962691.1">
    <property type="nucleotide sequence ID" value="NZ_JBHSGP010000014.1"/>
</dbReference>
<dbReference type="InterPro" id="IPR003661">
    <property type="entry name" value="HisK_dim/P_dom"/>
</dbReference>
<accession>A0ABV9N6W4</accession>
<evidence type="ECO:0000256" key="2">
    <source>
        <dbReference type="ARBA" id="ARBA00012438"/>
    </source>
</evidence>
<dbReference type="InterPro" id="IPR003594">
    <property type="entry name" value="HATPase_dom"/>
</dbReference>
<dbReference type="Proteomes" id="UP001595953">
    <property type="component" value="Unassembled WGS sequence"/>
</dbReference>
<dbReference type="Gene3D" id="1.10.287.130">
    <property type="match status" value="1"/>
</dbReference>
<dbReference type="InterPro" id="IPR011006">
    <property type="entry name" value="CheY-like_superfamily"/>
</dbReference>
<comment type="caution">
    <text evidence="9">The sequence shown here is derived from an EMBL/GenBank/DDBJ whole genome shotgun (WGS) entry which is preliminary data.</text>
</comment>
<dbReference type="Pfam" id="PF02518">
    <property type="entry name" value="HATPase_c"/>
    <property type="match status" value="1"/>
</dbReference>
<dbReference type="SMART" id="SM01079">
    <property type="entry name" value="CHASE"/>
    <property type="match status" value="1"/>
</dbReference>
<dbReference type="EMBL" id="JBHSGP010000014">
    <property type="protein sequence ID" value="MFC4722298.1"/>
    <property type="molecule type" value="Genomic_DNA"/>
</dbReference>
<dbReference type="Gene3D" id="3.30.565.10">
    <property type="entry name" value="Histidine kinase-like ATPase, C-terminal domain"/>
    <property type="match status" value="1"/>
</dbReference>
<dbReference type="Gene3D" id="3.40.50.2300">
    <property type="match status" value="1"/>
</dbReference>
<comment type="catalytic activity">
    <reaction evidence="1">
        <text>ATP + protein L-histidine = ADP + protein N-phospho-L-histidine.</text>
        <dbReference type="EC" id="2.7.13.3"/>
    </reaction>
</comment>
<dbReference type="PROSITE" id="PS50110">
    <property type="entry name" value="RESPONSE_REGULATORY"/>
    <property type="match status" value="1"/>
</dbReference>
<dbReference type="InterPro" id="IPR005467">
    <property type="entry name" value="His_kinase_dom"/>
</dbReference>
<evidence type="ECO:0000256" key="4">
    <source>
        <dbReference type="PROSITE-ProRule" id="PRU00169"/>
    </source>
</evidence>
<dbReference type="SUPFAM" id="SSF52172">
    <property type="entry name" value="CheY-like"/>
    <property type="match status" value="1"/>
</dbReference>
<dbReference type="PRINTS" id="PR00344">
    <property type="entry name" value="BCTRLSENSOR"/>
</dbReference>
<feature type="modified residue" description="4-aspartylphosphate" evidence="4">
    <location>
        <position position="579"/>
    </location>
</feature>
<organism evidence="9 10">
    <name type="scientific">Geojedonia litorea</name>
    <dbReference type="NCBI Taxonomy" id="1268269"/>
    <lineage>
        <taxon>Bacteria</taxon>
        <taxon>Pseudomonadati</taxon>
        <taxon>Bacteroidota</taxon>
        <taxon>Flavobacteriia</taxon>
        <taxon>Flavobacteriales</taxon>
        <taxon>Flavobacteriaceae</taxon>
        <taxon>Geojedonia</taxon>
    </lineage>
</organism>
<dbReference type="EC" id="2.7.13.3" evidence="2"/>
<name>A0ABV9N6W4_9FLAO</name>
<feature type="domain" description="Histidine kinase" evidence="6">
    <location>
        <begin position="288"/>
        <end position="508"/>
    </location>
</feature>
<keyword evidence="10" id="KW-1185">Reference proteome</keyword>
<keyword evidence="5" id="KW-1133">Transmembrane helix</keyword>
<proteinExistence type="predicted"/>
<protein>
    <recommendedName>
        <fullName evidence="2">histidine kinase</fullName>
        <ecNumber evidence="2">2.7.13.3</ecNumber>
    </recommendedName>
</protein>
<evidence type="ECO:0000256" key="3">
    <source>
        <dbReference type="ARBA" id="ARBA00022553"/>
    </source>
</evidence>
<dbReference type="SUPFAM" id="SSF47384">
    <property type="entry name" value="Homodimeric domain of signal transducing histidine kinase"/>
    <property type="match status" value="1"/>
</dbReference>
<dbReference type="InterPro" id="IPR006189">
    <property type="entry name" value="CHASE_dom"/>
</dbReference>
<feature type="domain" description="Response regulatory" evidence="7">
    <location>
        <begin position="530"/>
        <end position="644"/>
    </location>
</feature>
<dbReference type="InterPro" id="IPR004358">
    <property type="entry name" value="Sig_transdc_His_kin-like_C"/>
</dbReference>
<keyword evidence="5" id="KW-0812">Transmembrane</keyword>
<evidence type="ECO:0000259" key="6">
    <source>
        <dbReference type="PROSITE" id="PS50109"/>
    </source>
</evidence>
<dbReference type="CDD" id="cd17546">
    <property type="entry name" value="REC_hyHK_CKI1_RcsC-like"/>
    <property type="match status" value="1"/>
</dbReference>